<feature type="compositionally biased region" description="Low complexity" evidence="1">
    <location>
        <begin position="491"/>
        <end position="500"/>
    </location>
</feature>
<feature type="compositionally biased region" description="Low complexity" evidence="1">
    <location>
        <begin position="200"/>
        <end position="220"/>
    </location>
</feature>
<feature type="compositionally biased region" description="Low complexity" evidence="1">
    <location>
        <begin position="731"/>
        <end position="746"/>
    </location>
</feature>
<feature type="region of interest" description="Disordered" evidence="1">
    <location>
        <begin position="172"/>
        <end position="248"/>
    </location>
</feature>
<feature type="region of interest" description="Disordered" evidence="1">
    <location>
        <begin position="651"/>
        <end position="967"/>
    </location>
</feature>
<feature type="compositionally biased region" description="Basic and acidic residues" evidence="1">
    <location>
        <begin position="944"/>
        <end position="967"/>
    </location>
</feature>
<feature type="compositionally biased region" description="Low complexity" evidence="1">
    <location>
        <begin position="339"/>
        <end position="350"/>
    </location>
</feature>
<feature type="compositionally biased region" description="Low complexity" evidence="1">
    <location>
        <begin position="613"/>
        <end position="622"/>
    </location>
</feature>
<reference evidence="2" key="1">
    <citation type="journal article" date="2014" name="Evolution">
        <title>Early evolution of the genetic basis for soma in the volvocaceae.</title>
        <authorList>
            <person name="Hanschen E.R."/>
            <person name="Ferris P.J."/>
            <person name="Michod R.E."/>
        </authorList>
    </citation>
    <scope>NUCLEOTIDE SEQUENCE</scope>
</reference>
<dbReference type="EMBL" id="KF607039">
    <property type="protein sequence ID" value="AIF73524.1"/>
    <property type="molecule type" value="Genomic_DNA"/>
</dbReference>
<feature type="compositionally biased region" description="Low complexity" evidence="1">
    <location>
        <begin position="174"/>
        <end position="192"/>
    </location>
</feature>
<organism evidence="2">
    <name type="scientific">Volvox ferrisii</name>
    <dbReference type="NCBI Taxonomy" id="1075618"/>
    <lineage>
        <taxon>Eukaryota</taxon>
        <taxon>Viridiplantae</taxon>
        <taxon>Chlorophyta</taxon>
        <taxon>core chlorophytes</taxon>
        <taxon>Chlorophyceae</taxon>
        <taxon>CS clade</taxon>
        <taxon>Chlamydomonadales</taxon>
        <taxon>Volvocaceae</taxon>
        <taxon>Volvox</taxon>
    </lineage>
</organism>
<proteinExistence type="predicted"/>
<dbReference type="AlphaFoldDB" id="A0A075M2C9"/>
<feature type="compositionally biased region" description="Low complexity" evidence="1">
    <location>
        <begin position="313"/>
        <end position="329"/>
    </location>
</feature>
<feature type="region of interest" description="Disordered" evidence="1">
    <location>
        <begin position="583"/>
        <end position="622"/>
    </location>
</feature>
<name>A0A075M2C9_9CHLO</name>
<feature type="compositionally biased region" description="Low complexity" evidence="1">
    <location>
        <begin position="288"/>
        <end position="302"/>
    </location>
</feature>
<feature type="compositionally biased region" description="Basic and acidic residues" evidence="1">
    <location>
        <begin position="669"/>
        <end position="678"/>
    </location>
</feature>
<protein>
    <submittedName>
        <fullName evidence="2">RlsB</fullName>
    </submittedName>
</protein>
<feature type="compositionally biased region" description="Polar residues" evidence="1">
    <location>
        <begin position="229"/>
        <end position="248"/>
    </location>
</feature>
<dbReference type="Gene3D" id="3.10.390.10">
    <property type="entry name" value="SAND domain-like"/>
    <property type="match status" value="1"/>
</dbReference>
<feature type="compositionally biased region" description="Basic and acidic residues" evidence="1">
    <location>
        <begin position="848"/>
        <end position="858"/>
    </location>
</feature>
<feature type="compositionally biased region" description="Polar residues" evidence="1">
    <location>
        <begin position="536"/>
        <end position="545"/>
    </location>
</feature>
<feature type="compositionally biased region" description="Basic and acidic residues" evidence="1">
    <location>
        <begin position="586"/>
        <end position="600"/>
    </location>
</feature>
<evidence type="ECO:0000313" key="2">
    <source>
        <dbReference type="EMBL" id="AIF73524.1"/>
    </source>
</evidence>
<feature type="region of interest" description="Disordered" evidence="1">
    <location>
        <begin position="127"/>
        <end position="154"/>
    </location>
</feature>
<feature type="region of interest" description="Disordered" evidence="1">
    <location>
        <begin position="459"/>
        <end position="500"/>
    </location>
</feature>
<accession>A0A075M2C9</accession>
<feature type="region of interest" description="Disordered" evidence="1">
    <location>
        <begin position="288"/>
        <end position="356"/>
    </location>
</feature>
<feature type="region of interest" description="Disordered" evidence="1">
    <location>
        <begin position="1"/>
        <end position="77"/>
    </location>
</feature>
<evidence type="ECO:0000256" key="1">
    <source>
        <dbReference type="SAM" id="MobiDB-lite"/>
    </source>
</evidence>
<dbReference type="InterPro" id="IPR010919">
    <property type="entry name" value="SAND-like_dom_sf"/>
</dbReference>
<sequence length="967" mass="104494">MEAALPVEERDNIPQGQENQQSPPSLLATESPMEVVAPASRRASLDHPPAIMPMAPRTGNPPRGHPGSPSQQPRGPAIALRPLRPTLANTSAVGALLSPSQLLRLAQSPQTGAQHPGLRYVLDPETGSQLYAPQGSHLDINADDSSDRPSPAGAQQPLLVLRAVKYLQERSDNQQTATAVQPQPALQQQQQQQPPPPPQQQQQQQPQQQQQQQQQAAVPQNGHRDRQSSDVTGSAQHAPSGSASGGQETTTYGLARMLQQEQQQQQHQQQRQQQQQWQLAQEQQRSISLQKQQQSQQQQSGQTGAAESLARPTAGGTTATGTSGEAAETQEPIDDDEVAGAPAAPGSDAALGEPPSPVEVTVAVRVGAGGGRRPRGGVNRLATDIVRNGYTRGPVSGVFDLNRYKTGRDCIFYGNRWMSRSHFEKVGGSKMAKWYRSIRVLPELEMLGDWLERHGLTVTRGPSRRSSKRPAESDERVLGPSIEQVDSADVEGSSAGGEATTAGLPLAQQLLLQRQGSIPSSERRFLQRLLNTLPLQMSPHGQTQHLDAMSGDAGEGSGRMPRDLYGPQSRLAWAAHPLAGAGYPHDAPRLPDAESARGDDASPDSGGAEMLSPRWRQQPPARRQCIRDLRDMPMTPPVQLPLQWATATAMEQGAGMPRHRSGQLPGRQQDLDDAHDVDAGEELDLSAPRHHAAAGAQPLPALHGLQSLPPPPPRLRRVPYPGLDPDGASQGLGTTLGTTSSSRTTTYPMSDGQPPVLVLRRPNAMAGSSPDERGGDGRQNGMDGYGPGSASVGAVNGDEMRGSRWQSQSRKRQYCAVDESEWPEEPRRQPMYDQPRQVAVPVQMRRFMQQDDPRRGGEATDEYPPRLMLVRRPAPLQAPSQQQQSPGWDTEEVQNDEGWGVERPMPGSSRGPKAARLSGPHAAGSPASQMPSWYAYGSAGSRDVGSRRWPERAAADVQNETRGDHHE</sequence>
<gene>
    <name evidence="2" type="primary">rlsB</name>
</gene>
<dbReference type="SUPFAM" id="SSF63763">
    <property type="entry name" value="SAND domain-like"/>
    <property type="match status" value="1"/>
</dbReference>
<feature type="compositionally biased region" description="Low complexity" evidence="1">
    <location>
        <begin position="873"/>
        <end position="886"/>
    </location>
</feature>
<feature type="region of interest" description="Disordered" evidence="1">
    <location>
        <begin position="536"/>
        <end position="565"/>
    </location>
</feature>
<feature type="compositionally biased region" description="Polar residues" evidence="1">
    <location>
        <begin position="14"/>
        <end position="24"/>
    </location>
</feature>